<dbReference type="RefSeq" id="WP_090635958.1">
    <property type="nucleotide sequence ID" value="NZ_CVRB01000003.1"/>
</dbReference>
<evidence type="ECO:0000313" key="1">
    <source>
        <dbReference type="EMBL" id="CRK83445.1"/>
    </source>
</evidence>
<dbReference type="EMBL" id="CVRB01000003">
    <property type="protein sequence ID" value="CRK83445.1"/>
    <property type="molecule type" value="Genomic_DNA"/>
</dbReference>
<reference evidence="2" key="1">
    <citation type="submission" date="2015-05" db="EMBL/GenBank/DDBJ databases">
        <authorList>
            <person name="Urmite Genomes"/>
        </authorList>
    </citation>
    <scope>NUCLEOTIDE SEQUENCE [LARGE SCALE GENOMIC DNA]</scope>
    <source>
        <strain evidence="2">LF1</strain>
    </source>
</reference>
<keyword evidence="1" id="KW-0167">Capsid protein</keyword>
<gene>
    <name evidence="1" type="ORF">BN000_03414</name>
</gene>
<dbReference type="Pfam" id="PF10612">
    <property type="entry name" value="Spore-coat_CotZ"/>
    <property type="match status" value="1"/>
</dbReference>
<keyword evidence="2" id="KW-1185">Reference proteome</keyword>
<keyword evidence="1" id="KW-0946">Virion</keyword>
<accession>A0A0U1NZL3</accession>
<name>A0A0U1NZL3_9BACI</name>
<protein>
    <submittedName>
        <fullName evidence="1">Spore coat protein Z</fullName>
    </submittedName>
</protein>
<organism evidence="1 2">
    <name type="scientific">Neobacillus massiliamazoniensis</name>
    <dbReference type="NCBI Taxonomy" id="1499688"/>
    <lineage>
        <taxon>Bacteria</taxon>
        <taxon>Bacillati</taxon>
        <taxon>Bacillota</taxon>
        <taxon>Bacilli</taxon>
        <taxon>Bacillales</taxon>
        <taxon>Bacillaceae</taxon>
        <taxon>Neobacillus</taxon>
    </lineage>
</organism>
<dbReference type="STRING" id="1499688.BN000_03414"/>
<proteinExistence type="predicted"/>
<dbReference type="AlphaFoldDB" id="A0A0U1NZL3"/>
<sequence length="170" mass="18575">MGCGHKHDEFSTVSCVCEVVRAIKDIQDTAVSPEECSECASCFNEPLGSLGSPVRRDPVDTRVFVLKTADGTPFHAFFSGENCACISIFFRVEDVFDNCCATLRVLVPGKREGGNFVPVNLISSHDRCCINLDRVCQVERFRASHDCITVNLSSFSAVQCIADVNLGICE</sequence>
<evidence type="ECO:0000313" key="2">
    <source>
        <dbReference type="Proteomes" id="UP000199087"/>
    </source>
</evidence>
<dbReference type="OrthoDB" id="1655185at2"/>
<dbReference type="InterPro" id="IPR019593">
    <property type="entry name" value="Spore_coat_protein_Z/Y"/>
</dbReference>
<dbReference type="Proteomes" id="UP000199087">
    <property type="component" value="Unassembled WGS sequence"/>
</dbReference>